<keyword evidence="2" id="KW-0223">Dioxygenase</keyword>
<dbReference type="InterPro" id="IPR004360">
    <property type="entry name" value="Glyas_Fos-R_dOase_dom"/>
</dbReference>
<dbReference type="InterPro" id="IPR037523">
    <property type="entry name" value="VOC_core"/>
</dbReference>
<dbReference type="CDD" id="cd06587">
    <property type="entry name" value="VOC"/>
    <property type="match status" value="1"/>
</dbReference>
<evidence type="ECO:0000259" key="1">
    <source>
        <dbReference type="PROSITE" id="PS51819"/>
    </source>
</evidence>
<evidence type="ECO:0000313" key="3">
    <source>
        <dbReference type="Proteomes" id="UP000061457"/>
    </source>
</evidence>
<dbReference type="Pfam" id="PF00903">
    <property type="entry name" value="Glyoxalase"/>
    <property type="match status" value="1"/>
</dbReference>
<dbReference type="GO" id="GO:0051213">
    <property type="term" value="F:dioxygenase activity"/>
    <property type="evidence" value="ECO:0007669"/>
    <property type="project" value="UniProtKB-KW"/>
</dbReference>
<protein>
    <submittedName>
        <fullName evidence="2">Glyoxalase/bleomycin resistance protein/dioxygenase</fullName>
    </submittedName>
</protein>
<dbReference type="KEGG" id="pphe:PP2015_3756"/>
<reference evidence="2 3" key="1">
    <citation type="submission" date="2015-11" db="EMBL/GenBank/DDBJ databases">
        <authorList>
            <person name="Zhang Y."/>
            <person name="Guo Z."/>
        </authorList>
    </citation>
    <scope>NUCLEOTIDE SEQUENCE [LARGE SCALE GENOMIC DNA]</scope>
    <source>
        <strain evidence="2 3">KCTC 12086</strain>
    </source>
</reference>
<dbReference type="EMBL" id="CP013188">
    <property type="protein sequence ID" value="ALO44228.1"/>
    <property type="molecule type" value="Genomic_DNA"/>
</dbReference>
<dbReference type="SUPFAM" id="SSF54593">
    <property type="entry name" value="Glyoxalase/Bleomycin resistance protein/Dihydroxybiphenyl dioxygenase"/>
    <property type="match status" value="1"/>
</dbReference>
<dbReference type="Proteomes" id="UP000061457">
    <property type="component" value="Chromosome II"/>
</dbReference>
<organism evidence="2 3">
    <name type="scientific">Pseudoalteromonas phenolica</name>
    <dbReference type="NCBI Taxonomy" id="161398"/>
    <lineage>
        <taxon>Bacteria</taxon>
        <taxon>Pseudomonadati</taxon>
        <taxon>Pseudomonadota</taxon>
        <taxon>Gammaproteobacteria</taxon>
        <taxon>Alteromonadales</taxon>
        <taxon>Pseudoalteromonadaceae</taxon>
        <taxon>Pseudoalteromonas</taxon>
    </lineage>
</organism>
<dbReference type="STRING" id="161398.PP2015_3756"/>
<dbReference type="PROSITE" id="PS51819">
    <property type="entry name" value="VOC"/>
    <property type="match status" value="1"/>
</dbReference>
<feature type="domain" description="VOC" evidence="1">
    <location>
        <begin position="1"/>
        <end position="99"/>
    </location>
</feature>
<proteinExistence type="predicted"/>
<sequence>MPMAVEFYQTLGFKLIVDTPHYARFMCPEGEATFSLSLEEYGFNNGTTIYFEHEQLDEWVAELQVKGIKFEQLPTDERYLWREAVLYDPSNNKIKLYWAGENRLNPPWRVNPD</sequence>
<dbReference type="PATRIC" id="fig|161398.10.peg.3840"/>
<gene>
    <name evidence="2" type="ORF">PP2015_3756</name>
</gene>
<dbReference type="AlphaFoldDB" id="A0A0S2K898"/>
<accession>A0A0S2K898</accession>
<dbReference type="InterPro" id="IPR029068">
    <property type="entry name" value="Glyas_Bleomycin-R_OHBP_Dase"/>
</dbReference>
<dbReference type="Gene3D" id="3.10.180.10">
    <property type="entry name" value="2,3-Dihydroxybiphenyl 1,2-Dioxygenase, domain 1"/>
    <property type="match status" value="1"/>
</dbReference>
<name>A0A0S2K898_9GAMM</name>
<evidence type="ECO:0000313" key="2">
    <source>
        <dbReference type="EMBL" id="ALO44228.1"/>
    </source>
</evidence>
<keyword evidence="2" id="KW-0560">Oxidoreductase</keyword>
<keyword evidence="3" id="KW-1185">Reference proteome</keyword>